<evidence type="ECO:0000313" key="2">
    <source>
        <dbReference type="Proteomes" id="UP001057402"/>
    </source>
</evidence>
<evidence type="ECO:0000313" key="1">
    <source>
        <dbReference type="EMBL" id="KAI4338622.1"/>
    </source>
</evidence>
<accession>A0ACB9NQ33</accession>
<keyword evidence="2" id="KW-1185">Reference proteome</keyword>
<reference evidence="2" key="1">
    <citation type="journal article" date="2023" name="Front. Plant Sci.">
        <title>Chromosomal-level genome assembly of Melastoma candidum provides insights into trichome evolution.</title>
        <authorList>
            <person name="Zhong Y."/>
            <person name="Wu W."/>
            <person name="Sun C."/>
            <person name="Zou P."/>
            <person name="Liu Y."/>
            <person name="Dai S."/>
            <person name="Zhou R."/>
        </authorList>
    </citation>
    <scope>NUCLEOTIDE SEQUENCE [LARGE SCALE GENOMIC DNA]</scope>
</reference>
<proteinExistence type="predicted"/>
<sequence length="302" mass="32670">MGCFFRCFSSHNTRRTLSQRKLTFSRDAPRSAEAVVSLPSVKHTAEATGPAVATHSTEDWNIREEKNRQCFGDKDAKTCELSPAPDTVCGDTVKEGREAIDKMGSSPRGRESAKVSTDSPSLEVSSSDGDTSVEEESSDSLFSISIESRDHSYGGMVVEKEVSSPVQAEDPAVRNTESCHCLGKIDGAGDRCLGTVLNPVKNSVLSMPPKTQTTSPLKNHHHEGEENKENAGALPENIVRPCLKPEDCILKPVSSLWDSPQIHDISVDASLSSWLIESDSTPESQRSIAHSFGNSSRRTALA</sequence>
<protein>
    <submittedName>
        <fullName evidence="1">Uncharacterized protein</fullName>
    </submittedName>
</protein>
<name>A0ACB9NQ33_9MYRT</name>
<gene>
    <name evidence="1" type="ORF">MLD38_023658</name>
</gene>
<dbReference type="Proteomes" id="UP001057402">
    <property type="component" value="Chromosome 7"/>
</dbReference>
<organism evidence="1 2">
    <name type="scientific">Melastoma candidum</name>
    <dbReference type="NCBI Taxonomy" id="119954"/>
    <lineage>
        <taxon>Eukaryota</taxon>
        <taxon>Viridiplantae</taxon>
        <taxon>Streptophyta</taxon>
        <taxon>Embryophyta</taxon>
        <taxon>Tracheophyta</taxon>
        <taxon>Spermatophyta</taxon>
        <taxon>Magnoliopsida</taxon>
        <taxon>eudicotyledons</taxon>
        <taxon>Gunneridae</taxon>
        <taxon>Pentapetalae</taxon>
        <taxon>rosids</taxon>
        <taxon>malvids</taxon>
        <taxon>Myrtales</taxon>
        <taxon>Melastomataceae</taxon>
        <taxon>Melastomatoideae</taxon>
        <taxon>Melastomateae</taxon>
        <taxon>Melastoma</taxon>
    </lineage>
</organism>
<dbReference type="EMBL" id="CM042886">
    <property type="protein sequence ID" value="KAI4338622.1"/>
    <property type="molecule type" value="Genomic_DNA"/>
</dbReference>
<comment type="caution">
    <text evidence="1">The sequence shown here is derived from an EMBL/GenBank/DDBJ whole genome shotgun (WGS) entry which is preliminary data.</text>
</comment>